<organism evidence="1 2">
    <name type="scientific">Pleurodeles waltl</name>
    <name type="common">Iberian ribbed newt</name>
    <dbReference type="NCBI Taxonomy" id="8319"/>
    <lineage>
        <taxon>Eukaryota</taxon>
        <taxon>Metazoa</taxon>
        <taxon>Chordata</taxon>
        <taxon>Craniata</taxon>
        <taxon>Vertebrata</taxon>
        <taxon>Euteleostomi</taxon>
        <taxon>Amphibia</taxon>
        <taxon>Batrachia</taxon>
        <taxon>Caudata</taxon>
        <taxon>Salamandroidea</taxon>
        <taxon>Salamandridae</taxon>
        <taxon>Pleurodelinae</taxon>
        <taxon>Pleurodeles</taxon>
    </lineage>
</organism>
<protein>
    <submittedName>
        <fullName evidence="1">Uncharacterized protein</fullName>
    </submittedName>
</protein>
<reference evidence="1" key="1">
    <citation type="journal article" date="2022" name="bioRxiv">
        <title>Sequencing and chromosome-scale assembly of the giantPleurodeles waltlgenome.</title>
        <authorList>
            <person name="Brown T."/>
            <person name="Elewa A."/>
            <person name="Iarovenko S."/>
            <person name="Subramanian E."/>
            <person name="Araus A.J."/>
            <person name="Petzold A."/>
            <person name="Susuki M."/>
            <person name="Suzuki K.-i.T."/>
            <person name="Hayashi T."/>
            <person name="Toyoda A."/>
            <person name="Oliveira C."/>
            <person name="Osipova E."/>
            <person name="Leigh N.D."/>
            <person name="Simon A."/>
            <person name="Yun M.H."/>
        </authorList>
    </citation>
    <scope>NUCLEOTIDE SEQUENCE</scope>
    <source>
        <strain evidence="1">20211129_DDA</strain>
        <tissue evidence="1">Liver</tissue>
    </source>
</reference>
<dbReference type="EMBL" id="JANPWB010000002">
    <property type="protein sequence ID" value="KAJ1211367.1"/>
    <property type="molecule type" value="Genomic_DNA"/>
</dbReference>
<dbReference type="Proteomes" id="UP001066276">
    <property type="component" value="Chromosome 1_2"/>
</dbReference>
<evidence type="ECO:0000313" key="1">
    <source>
        <dbReference type="EMBL" id="KAJ1211367.1"/>
    </source>
</evidence>
<comment type="caution">
    <text evidence="1">The sequence shown here is derived from an EMBL/GenBank/DDBJ whole genome shotgun (WGS) entry which is preliminary data.</text>
</comment>
<gene>
    <name evidence="1" type="ORF">NDU88_006727</name>
</gene>
<proteinExistence type="predicted"/>
<keyword evidence="2" id="KW-1185">Reference proteome</keyword>
<dbReference type="AlphaFoldDB" id="A0AAV7WFM4"/>
<accession>A0AAV7WFM4</accession>
<name>A0AAV7WFM4_PLEWA</name>
<evidence type="ECO:0000313" key="2">
    <source>
        <dbReference type="Proteomes" id="UP001066276"/>
    </source>
</evidence>
<sequence length="94" mass="10340">MQALGRCAAFSWKPRDASQWLKQPDRQSVTRLLGSPLRFAIVRLYGPCHLFARACSVPLKQPCKHRAGHAPPVVGAELRKSLCSETSARLSALS</sequence>